<dbReference type="Proteomes" id="UP000249061">
    <property type="component" value="Unassembled WGS sequence"/>
</dbReference>
<evidence type="ECO:0000256" key="1">
    <source>
        <dbReference type="SAM" id="Phobius"/>
    </source>
</evidence>
<evidence type="ECO:0000313" key="4">
    <source>
        <dbReference type="Proteomes" id="UP000249061"/>
    </source>
</evidence>
<evidence type="ECO:0008006" key="5">
    <source>
        <dbReference type="Google" id="ProtNLM"/>
    </source>
</evidence>
<feature type="transmembrane region" description="Helical" evidence="1">
    <location>
        <begin position="76"/>
        <end position="95"/>
    </location>
</feature>
<feature type="chain" id="PRO_5015894335" description="Phage holin family protein" evidence="2">
    <location>
        <begin position="20"/>
        <end position="189"/>
    </location>
</feature>
<keyword evidence="1" id="KW-1133">Transmembrane helix</keyword>
<gene>
    <name evidence="3" type="ORF">DI536_35440</name>
</gene>
<evidence type="ECO:0000313" key="3">
    <source>
        <dbReference type="EMBL" id="PZR03774.1"/>
    </source>
</evidence>
<name>A0A2W5UKG1_9BACT</name>
<dbReference type="AlphaFoldDB" id="A0A2W5UKG1"/>
<organism evidence="3 4">
    <name type="scientific">Archangium gephyra</name>
    <dbReference type="NCBI Taxonomy" id="48"/>
    <lineage>
        <taxon>Bacteria</taxon>
        <taxon>Pseudomonadati</taxon>
        <taxon>Myxococcota</taxon>
        <taxon>Myxococcia</taxon>
        <taxon>Myxococcales</taxon>
        <taxon>Cystobacterineae</taxon>
        <taxon>Archangiaceae</taxon>
        <taxon>Archangium</taxon>
    </lineage>
</organism>
<dbReference type="EMBL" id="QFQP01000072">
    <property type="protein sequence ID" value="PZR03774.1"/>
    <property type="molecule type" value="Genomic_DNA"/>
</dbReference>
<keyword evidence="2" id="KW-0732">Signal</keyword>
<keyword evidence="1" id="KW-0812">Transmembrane</keyword>
<reference evidence="3 4" key="1">
    <citation type="submission" date="2017-08" db="EMBL/GenBank/DDBJ databases">
        <title>Infants hospitalized years apart are colonized by the same room-sourced microbial strains.</title>
        <authorList>
            <person name="Brooks B."/>
            <person name="Olm M.R."/>
            <person name="Firek B.A."/>
            <person name="Baker R."/>
            <person name="Thomas B.C."/>
            <person name="Morowitz M.J."/>
            <person name="Banfield J.F."/>
        </authorList>
    </citation>
    <scope>NUCLEOTIDE SEQUENCE [LARGE SCALE GENOMIC DNA]</scope>
    <source>
        <strain evidence="3">S2_003_000_R2_14</strain>
    </source>
</reference>
<keyword evidence="1" id="KW-0472">Membrane</keyword>
<proteinExistence type="predicted"/>
<evidence type="ECO:0000256" key="2">
    <source>
        <dbReference type="SAM" id="SignalP"/>
    </source>
</evidence>
<sequence length="189" mass="19627">MIALALSLALSSSSGSLLAETDTNMRHARLIESPVGYAGSVTLGASNRPIENMTLPELEQARLDELDNRRGVGGPIAMIVIGGVAIVTANVLFALATSWVTLVIGVTVLIAGIVVAAIGVGVLIGAIVRNAKSGQHLRRIENRIDQLRASPQYAPQPMPGDVPPPPPPMPPGAFLDLGNVQPAMTLATF</sequence>
<comment type="caution">
    <text evidence="3">The sequence shown here is derived from an EMBL/GenBank/DDBJ whole genome shotgun (WGS) entry which is preliminary data.</text>
</comment>
<accession>A0A2W5UKG1</accession>
<protein>
    <recommendedName>
        <fullName evidence="5">Phage holin family protein</fullName>
    </recommendedName>
</protein>
<feature type="signal peptide" evidence="2">
    <location>
        <begin position="1"/>
        <end position="19"/>
    </location>
</feature>
<feature type="transmembrane region" description="Helical" evidence="1">
    <location>
        <begin position="102"/>
        <end position="128"/>
    </location>
</feature>